<comment type="caution">
    <text evidence="13">The sequence shown here is derived from an EMBL/GenBank/DDBJ whole genome shotgun (WGS) entry which is preliminary data.</text>
</comment>
<evidence type="ECO:0000256" key="10">
    <source>
        <dbReference type="RuleBase" id="RU003826"/>
    </source>
</evidence>
<feature type="binding site" evidence="9">
    <location>
        <position position="71"/>
    </location>
    <ligand>
        <name>Mg(2+)</name>
        <dbReference type="ChEBI" id="CHEBI:18420"/>
    </ligand>
</feature>
<comment type="similarity">
    <text evidence="9 10">Belongs to the thiamine-phosphate synthase family.</text>
</comment>
<evidence type="ECO:0000256" key="5">
    <source>
        <dbReference type="ARBA" id="ARBA00022977"/>
    </source>
</evidence>
<evidence type="ECO:0000256" key="6">
    <source>
        <dbReference type="ARBA" id="ARBA00047334"/>
    </source>
</evidence>
<proteinExistence type="inferred from homology"/>
<feature type="binding site" evidence="9">
    <location>
        <begin position="135"/>
        <end position="137"/>
    </location>
    <ligand>
        <name>2-[(2R,5Z)-2-carboxy-4-methylthiazol-5(2H)-ylidene]ethyl phosphate</name>
        <dbReference type="ChEBI" id="CHEBI:62899"/>
    </ligand>
</feature>
<dbReference type="Gene3D" id="3.20.20.70">
    <property type="entry name" value="Aldolase class I"/>
    <property type="match status" value="1"/>
</dbReference>
<evidence type="ECO:0000256" key="4">
    <source>
        <dbReference type="ARBA" id="ARBA00022842"/>
    </source>
</evidence>
<evidence type="ECO:0000256" key="2">
    <source>
        <dbReference type="ARBA" id="ARBA00022679"/>
    </source>
</evidence>
<dbReference type="PANTHER" id="PTHR20857:SF23">
    <property type="entry name" value="THIAMINE BIOSYNTHETIC BIFUNCTIONAL ENZYME"/>
    <property type="match status" value="1"/>
</dbReference>
<dbReference type="GO" id="GO:0009229">
    <property type="term" value="P:thiamine diphosphate biosynthetic process"/>
    <property type="evidence" value="ECO:0007669"/>
    <property type="project" value="UniProtKB-UniRule"/>
</dbReference>
<evidence type="ECO:0000256" key="7">
    <source>
        <dbReference type="ARBA" id="ARBA00047851"/>
    </source>
</evidence>
<dbReference type="InterPro" id="IPR036206">
    <property type="entry name" value="ThiamineP_synth_sf"/>
</dbReference>
<comment type="catalytic activity">
    <reaction evidence="7 9 10">
        <text>2-(2-carboxy-4-methylthiazol-5-yl)ethyl phosphate + 4-amino-2-methyl-5-(diphosphooxymethyl)pyrimidine + 2 H(+) = thiamine phosphate + CO2 + diphosphate</text>
        <dbReference type="Rhea" id="RHEA:47848"/>
        <dbReference type="ChEBI" id="CHEBI:15378"/>
        <dbReference type="ChEBI" id="CHEBI:16526"/>
        <dbReference type="ChEBI" id="CHEBI:33019"/>
        <dbReference type="ChEBI" id="CHEBI:37575"/>
        <dbReference type="ChEBI" id="CHEBI:57841"/>
        <dbReference type="ChEBI" id="CHEBI:62890"/>
        <dbReference type="EC" id="2.5.1.3"/>
    </reaction>
</comment>
<dbReference type="GO" id="GO:0004789">
    <property type="term" value="F:thiamine-phosphate diphosphorylase activity"/>
    <property type="evidence" value="ECO:0007669"/>
    <property type="project" value="UniProtKB-UniRule"/>
</dbReference>
<dbReference type="HAMAP" id="MF_00097">
    <property type="entry name" value="TMP_synthase"/>
    <property type="match status" value="1"/>
</dbReference>
<dbReference type="GO" id="GO:0009228">
    <property type="term" value="P:thiamine biosynthetic process"/>
    <property type="evidence" value="ECO:0007669"/>
    <property type="project" value="UniProtKB-KW"/>
</dbReference>
<feature type="binding site" evidence="9">
    <location>
        <begin position="38"/>
        <end position="42"/>
    </location>
    <ligand>
        <name>4-amino-2-methyl-5-(diphosphooxymethyl)pyrimidine</name>
        <dbReference type="ChEBI" id="CHEBI:57841"/>
    </ligand>
</feature>
<feature type="binding site" evidence="9">
    <location>
        <position position="109"/>
    </location>
    <ligand>
        <name>4-amino-2-methyl-5-(diphosphooxymethyl)pyrimidine</name>
        <dbReference type="ChEBI" id="CHEBI:57841"/>
    </ligand>
</feature>
<feature type="domain" description="Thiamine phosphate synthase/TenI" evidence="12">
    <location>
        <begin position="10"/>
        <end position="188"/>
    </location>
</feature>
<keyword evidence="3 9" id="KW-0479">Metal-binding</keyword>
<protein>
    <recommendedName>
        <fullName evidence="9">Thiamine-phosphate synthase</fullName>
        <shortName evidence="9">TP synthase</shortName>
        <shortName evidence="9">TPS</shortName>
        <ecNumber evidence="9">2.5.1.3</ecNumber>
    </recommendedName>
    <alternativeName>
        <fullName evidence="9">Thiamine-phosphate pyrophosphorylase</fullName>
        <shortName evidence="9">TMP pyrophosphorylase</shortName>
        <shortName evidence="9">TMP-PPase</shortName>
    </alternativeName>
</protein>
<evidence type="ECO:0000256" key="8">
    <source>
        <dbReference type="ARBA" id="ARBA00047883"/>
    </source>
</evidence>
<dbReference type="AlphaFoldDB" id="A0A0M2NL41"/>
<dbReference type="EC" id="2.5.1.3" evidence="9"/>
<comment type="function">
    <text evidence="9">Condenses 4-methyl-5-(beta-hydroxyethyl)thiazole monophosphate (THZ-P) and 2-methyl-4-amino-5-hydroxymethyl pyrimidine pyrophosphate (HMP-PP) to form thiamine monophosphate (TMP).</text>
</comment>
<evidence type="ECO:0000313" key="14">
    <source>
        <dbReference type="Proteomes" id="UP000034076"/>
    </source>
</evidence>
<comment type="catalytic activity">
    <reaction evidence="8 9 10">
        <text>2-[(2R,5Z)-2-carboxy-4-methylthiazol-5(2H)-ylidene]ethyl phosphate + 4-amino-2-methyl-5-(diphosphooxymethyl)pyrimidine + 2 H(+) = thiamine phosphate + CO2 + diphosphate</text>
        <dbReference type="Rhea" id="RHEA:47844"/>
        <dbReference type="ChEBI" id="CHEBI:15378"/>
        <dbReference type="ChEBI" id="CHEBI:16526"/>
        <dbReference type="ChEBI" id="CHEBI:33019"/>
        <dbReference type="ChEBI" id="CHEBI:37575"/>
        <dbReference type="ChEBI" id="CHEBI:57841"/>
        <dbReference type="ChEBI" id="CHEBI:62899"/>
        <dbReference type="EC" id="2.5.1.3"/>
    </reaction>
</comment>
<organism evidence="13 14">
    <name type="scientific">Christensenella hongkongensis</name>
    <dbReference type="NCBI Taxonomy" id="270498"/>
    <lineage>
        <taxon>Bacteria</taxon>
        <taxon>Bacillati</taxon>
        <taxon>Bacillota</taxon>
        <taxon>Clostridia</taxon>
        <taxon>Christensenellales</taxon>
        <taxon>Christensenellaceae</taxon>
        <taxon>Christensenella</taxon>
    </lineage>
</organism>
<feature type="binding site" evidence="9">
    <location>
        <position position="165"/>
    </location>
    <ligand>
        <name>2-[(2R,5Z)-2-carboxy-4-methylthiazol-5(2H)-ylidene]ethyl phosphate</name>
        <dbReference type="ChEBI" id="CHEBI:62899"/>
    </ligand>
</feature>
<dbReference type="PATRIC" id="fig|270498.16.peg.974"/>
<dbReference type="UniPathway" id="UPA00060">
    <property type="reaction ID" value="UER00141"/>
</dbReference>
<name>A0A0M2NL41_9FIRM</name>
<dbReference type="SUPFAM" id="SSF51391">
    <property type="entry name" value="Thiamin phosphate synthase"/>
    <property type="match status" value="1"/>
</dbReference>
<dbReference type="FunFam" id="3.20.20.70:FF:000096">
    <property type="entry name" value="Thiamine-phosphate synthase"/>
    <property type="match status" value="1"/>
</dbReference>
<reference evidence="13 14" key="1">
    <citation type="submission" date="2015-04" db="EMBL/GenBank/DDBJ databases">
        <title>Draft genome sequence of bacteremic isolate Catabacter hongkongensis type strain HKU16T.</title>
        <authorList>
            <person name="Lau S.K."/>
            <person name="Teng J.L."/>
            <person name="Huang Y."/>
            <person name="Curreem S.O."/>
            <person name="Tsui S.K."/>
            <person name="Woo P.C."/>
        </authorList>
    </citation>
    <scope>NUCLEOTIDE SEQUENCE [LARGE SCALE GENOMIC DNA]</scope>
    <source>
        <strain evidence="13 14">HKU16</strain>
    </source>
</reference>
<evidence type="ECO:0000256" key="9">
    <source>
        <dbReference type="HAMAP-Rule" id="MF_00097"/>
    </source>
</evidence>
<evidence type="ECO:0000256" key="1">
    <source>
        <dbReference type="ARBA" id="ARBA00005165"/>
    </source>
</evidence>
<sequence length="212" mass="22245">MKIDRKIMLLYAVTADCGGAALADKVEEALRGGVTLLQYREKKLTGDALLREAIEIKRRCDEFCVPLIINDNVELALACGAAGVHLGQSDMPAKKARELLGNERIVGVTARTVELAKKAEQDGADYIGSGAVFGTSTKKDAVPLDHAVLRDICASVGIPVVAIGGIGEKNIKALAGTGVAGFAVVSSVFGAQDTRRAAERLVTLAKETIGEQ</sequence>
<evidence type="ECO:0000256" key="11">
    <source>
        <dbReference type="RuleBase" id="RU004253"/>
    </source>
</evidence>
<evidence type="ECO:0000259" key="12">
    <source>
        <dbReference type="Pfam" id="PF02581"/>
    </source>
</evidence>
<comment type="pathway">
    <text evidence="1 9 11">Cofactor biosynthesis; thiamine diphosphate biosynthesis; thiamine phosphate from 4-amino-2-methyl-5-diphosphomethylpyrimidine and 4-methyl-5-(2-phosphoethyl)-thiazole: step 1/1.</text>
</comment>
<feature type="binding site" evidence="9">
    <location>
        <position position="70"/>
    </location>
    <ligand>
        <name>4-amino-2-methyl-5-(diphosphooxymethyl)pyrimidine</name>
        <dbReference type="ChEBI" id="CHEBI:57841"/>
    </ligand>
</feature>
<feature type="binding site" evidence="9">
    <location>
        <begin position="185"/>
        <end position="186"/>
    </location>
    <ligand>
        <name>2-[(2R,5Z)-2-carboxy-4-methylthiazol-5(2H)-ylidene]ethyl phosphate</name>
        <dbReference type="ChEBI" id="CHEBI:62899"/>
    </ligand>
</feature>
<comment type="cofactor">
    <cofactor evidence="9">
        <name>Mg(2+)</name>
        <dbReference type="ChEBI" id="CHEBI:18420"/>
    </cofactor>
    <text evidence="9">Binds 1 Mg(2+) ion per subunit.</text>
</comment>
<keyword evidence="2 9" id="KW-0808">Transferase</keyword>
<dbReference type="OrthoDB" id="9812206at2"/>
<keyword evidence="5 9" id="KW-0784">Thiamine biosynthesis</keyword>
<evidence type="ECO:0000313" key="13">
    <source>
        <dbReference type="EMBL" id="KKI51147.1"/>
    </source>
</evidence>
<evidence type="ECO:0000256" key="3">
    <source>
        <dbReference type="ARBA" id="ARBA00022723"/>
    </source>
</evidence>
<gene>
    <name evidence="9" type="primary">thiE</name>
    <name evidence="13" type="ORF">CHK_1534</name>
</gene>
<comment type="catalytic activity">
    <reaction evidence="6 9 10">
        <text>4-methyl-5-(2-phosphooxyethyl)-thiazole + 4-amino-2-methyl-5-(diphosphooxymethyl)pyrimidine + H(+) = thiamine phosphate + diphosphate</text>
        <dbReference type="Rhea" id="RHEA:22328"/>
        <dbReference type="ChEBI" id="CHEBI:15378"/>
        <dbReference type="ChEBI" id="CHEBI:33019"/>
        <dbReference type="ChEBI" id="CHEBI:37575"/>
        <dbReference type="ChEBI" id="CHEBI:57841"/>
        <dbReference type="ChEBI" id="CHEBI:58296"/>
        <dbReference type="EC" id="2.5.1.3"/>
    </reaction>
</comment>
<dbReference type="EMBL" id="LAYJ01000088">
    <property type="protein sequence ID" value="KKI51147.1"/>
    <property type="molecule type" value="Genomic_DNA"/>
</dbReference>
<feature type="binding site" evidence="9">
    <location>
        <position position="138"/>
    </location>
    <ligand>
        <name>4-amino-2-methyl-5-(diphosphooxymethyl)pyrimidine</name>
        <dbReference type="ChEBI" id="CHEBI:57841"/>
    </ligand>
</feature>
<dbReference type="InterPro" id="IPR022998">
    <property type="entry name" value="ThiamineP_synth_TenI"/>
</dbReference>
<feature type="binding site" evidence="9">
    <location>
        <position position="90"/>
    </location>
    <ligand>
        <name>Mg(2+)</name>
        <dbReference type="ChEBI" id="CHEBI:18420"/>
    </ligand>
</feature>
<dbReference type="Proteomes" id="UP000034076">
    <property type="component" value="Unassembled WGS sequence"/>
</dbReference>
<accession>A0A0M2NL41</accession>
<dbReference type="InterPro" id="IPR034291">
    <property type="entry name" value="TMP_synthase"/>
</dbReference>
<dbReference type="GO" id="GO:0005737">
    <property type="term" value="C:cytoplasm"/>
    <property type="evidence" value="ECO:0007669"/>
    <property type="project" value="TreeGrafter"/>
</dbReference>
<dbReference type="STRING" id="270498.CHK_1534"/>
<keyword evidence="14" id="KW-1185">Reference proteome</keyword>
<dbReference type="CDD" id="cd00564">
    <property type="entry name" value="TMP_TenI"/>
    <property type="match status" value="1"/>
</dbReference>
<dbReference type="Pfam" id="PF02581">
    <property type="entry name" value="TMP-TENI"/>
    <property type="match status" value="1"/>
</dbReference>
<dbReference type="InterPro" id="IPR013785">
    <property type="entry name" value="Aldolase_TIM"/>
</dbReference>
<dbReference type="RefSeq" id="WP_046443392.1">
    <property type="nucleotide sequence ID" value="NZ_LAYJ01000088.1"/>
</dbReference>
<dbReference type="PANTHER" id="PTHR20857">
    <property type="entry name" value="THIAMINE-PHOSPHATE PYROPHOSPHORYLASE"/>
    <property type="match status" value="1"/>
</dbReference>
<dbReference type="GO" id="GO:0000287">
    <property type="term" value="F:magnesium ion binding"/>
    <property type="evidence" value="ECO:0007669"/>
    <property type="project" value="UniProtKB-UniRule"/>
</dbReference>
<keyword evidence="4 9" id="KW-0460">Magnesium</keyword>
<dbReference type="NCBIfam" id="TIGR00693">
    <property type="entry name" value="thiE"/>
    <property type="match status" value="1"/>
</dbReference>